<keyword evidence="2" id="KW-0472">Membrane</keyword>
<evidence type="ECO:0000313" key="5">
    <source>
        <dbReference type="Proteomes" id="UP000274822"/>
    </source>
</evidence>
<dbReference type="EMBL" id="RBNJ01013334">
    <property type="protein sequence ID" value="RUS25303.1"/>
    <property type="molecule type" value="Genomic_DNA"/>
</dbReference>
<gene>
    <name evidence="4" type="ORF">BC938DRAFT_472354</name>
</gene>
<dbReference type="Proteomes" id="UP000274822">
    <property type="component" value="Unassembled WGS sequence"/>
</dbReference>
<reference evidence="4 5" key="1">
    <citation type="journal article" date="2018" name="New Phytol.">
        <title>Phylogenomics of Endogonaceae and evolution of mycorrhizas within Mucoromycota.</title>
        <authorList>
            <person name="Chang Y."/>
            <person name="Desiro A."/>
            <person name="Na H."/>
            <person name="Sandor L."/>
            <person name="Lipzen A."/>
            <person name="Clum A."/>
            <person name="Barry K."/>
            <person name="Grigoriev I.V."/>
            <person name="Martin F.M."/>
            <person name="Stajich J.E."/>
            <person name="Smith M.E."/>
            <person name="Bonito G."/>
            <person name="Spatafora J.W."/>
        </authorList>
    </citation>
    <scope>NUCLEOTIDE SEQUENCE [LARGE SCALE GENOMIC DNA]</scope>
    <source>
        <strain evidence="4 5">AD002</strain>
    </source>
</reference>
<accession>A0A433Q686</accession>
<comment type="caution">
    <text evidence="4">The sequence shown here is derived from an EMBL/GenBank/DDBJ whole genome shotgun (WGS) entry which is preliminary data.</text>
</comment>
<evidence type="ECO:0000256" key="2">
    <source>
        <dbReference type="SAM" id="Phobius"/>
    </source>
</evidence>
<feature type="region of interest" description="Disordered" evidence="1">
    <location>
        <begin position="308"/>
        <end position="340"/>
    </location>
</feature>
<feature type="region of interest" description="Disordered" evidence="1">
    <location>
        <begin position="273"/>
        <end position="292"/>
    </location>
</feature>
<feature type="compositionally biased region" description="Polar residues" evidence="1">
    <location>
        <begin position="96"/>
        <end position="107"/>
    </location>
</feature>
<keyword evidence="5" id="KW-1185">Reference proteome</keyword>
<feature type="signal peptide" evidence="3">
    <location>
        <begin position="1"/>
        <end position="37"/>
    </location>
</feature>
<evidence type="ECO:0000256" key="3">
    <source>
        <dbReference type="SAM" id="SignalP"/>
    </source>
</evidence>
<dbReference type="AlphaFoldDB" id="A0A433Q686"/>
<feature type="region of interest" description="Disordered" evidence="1">
    <location>
        <begin position="226"/>
        <end position="259"/>
    </location>
</feature>
<evidence type="ECO:0000313" key="4">
    <source>
        <dbReference type="EMBL" id="RUS25303.1"/>
    </source>
</evidence>
<sequence>MIVDTVHTSKHRRRRSIPFVLLLLALLILHTISPVAAVAAEPVDFGGDVLMPLVKRIPSTASSTIKHTASLDPVSPQVLASPRTSASPRIPAFPTSIPTSIPSNIVSRETKTESTTTDTQLATSSQPQPSPSPNQDSKGPHTKNSALSTTNSATQASNGIPTLSSQVSTLSTAKNQRISAAVSMTSQYNTIATSQSQDRTTVLTPSMIITTRPSTTSDAQQIASFATQPTALSSTSLTTKPPETDNPNPTGSSPTISLADSMSPKIASIADNVESTTPTPANSSPSSATGPEIFVPPVMRIAKARETSPLASVPNTGQNATSPPAGTLTATSSTTNPANPVPTELNQILTFRSVVLIHSPPLGIPSTSLYIINEETTPPSTDFPSAPTDEFTIVPPVAPTATIAPTEPPVTQTISSGSALSWSNSHGTETMVSIQIVSASATAQYSASYILTTSGSSVFTISTIMLPIPSEGALFSGDLVLQTPTPTPTIVILATDSGDPNLNTSIPLIYLDEGVGVVASNALSHRRNRRRITVGFLGGELLGLCVCIAFGLLGVDGMVEQVWDVIGA</sequence>
<feature type="region of interest" description="Disordered" evidence="1">
    <location>
        <begin position="75"/>
        <end position="160"/>
    </location>
</feature>
<keyword evidence="2" id="KW-1133">Transmembrane helix</keyword>
<organism evidence="4 5">
    <name type="scientific">Jimgerdemannia flammicorona</name>
    <dbReference type="NCBI Taxonomy" id="994334"/>
    <lineage>
        <taxon>Eukaryota</taxon>
        <taxon>Fungi</taxon>
        <taxon>Fungi incertae sedis</taxon>
        <taxon>Mucoromycota</taxon>
        <taxon>Mucoromycotina</taxon>
        <taxon>Endogonomycetes</taxon>
        <taxon>Endogonales</taxon>
        <taxon>Endogonaceae</taxon>
        <taxon>Jimgerdemannia</taxon>
    </lineage>
</organism>
<feature type="chain" id="PRO_5019090580" description="REJ domain-containing protein" evidence="3">
    <location>
        <begin position="38"/>
        <end position="568"/>
    </location>
</feature>
<protein>
    <recommendedName>
        <fullName evidence="6">REJ domain-containing protein</fullName>
    </recommendedName>
</protein>
<evidence type="ECO:0008006" key="6">
    <source>
        <dbReference type="Google" id="ProtNLM"/>
    </source>
</evidence>
<evidence type="ECO:0000256" key="1">
    <source>
        <dbReference type="SAM" id="MobiDB-lite"/>
    </source>
</evidence>
<feature type="compositionally biased region" description="Low complexity" evidence="1">
    <location>
        <begin position="275"/>
        <end position="291"/>
    </location>
</feature>
<name>A0A433Q686_9FUNG</name>
<proteinExistence type="predicted"/>
<feature type="compositionally biased region" description="Low complexity" evidence="1">
    <location>
        <begin position="113"/>
        <end position="127"/>
    </location>
</feature>
<keyword evidence="3" id="KW-0732">Signal</keyword>
<feature type="transmembrane region" description="Helical" evidence="2">
    <location>
        <begin position="534"/>
        <end position="555"/>
    </location>
</feature>
<feature type="compositionally biased region" description="Polar residues" evidence="1">
    <location>
        <begin position="309"/>
        <end position="340"/>
    </location>
</feature>
<keyword evidence="2" id="KW-0812">Transmembrane</keyword>
<feature type="compositionally biased region" description="Polar residues" evidence="1">
    <location>
        <begin position="134"/>
        <end position="160"/>
    </location>
</feature>